<dbReference type="Proteomes" id="UP001153636">
    <property type="component" value="Chromosome 6"/>
</dbReference>
<protein>
    <submittedName>
        <fullName evidence="2">Uncharacterized protein</fullName>
    </submittedName>
</protein>
<organism evidence="2 3">
    <name type="scientific">Psylliodes chrysocephalus</name>
    <dbReference type="NCBI Taxonomy" id="3402493"/>
    <lineage>
        <taxon>Eukaryota</taxon>
        <taxon>Metazoa</taxon>
        <taxon>Ecdysozoa</taxon>
        <taxon>Arthropoda</taxon>
        <taxon>Hexapoda</taxon>
        <taxon>Insecta</taxon>
        <taxon>Pterygota</taxon>
        <taxon>Neoptera</taxon>
        <taxon>Endopterygota</taxon>
        <taxon>Coleoptera</taxon>
        <taxon>Polyphaga</taxon>
        <taxon>Cucujiformia</taxon>
        <taxon>Chrysomeloidea</taxon>
        <taxon>Chrysomelidae</taxon>
        <taxon>Galerucinae</taxon>
        <taxon>Alticini</taxon>
        <taxon>Psylliodes</taxon>
    </lineage>
</organism>
<proteinExistence type="predicted"/>
<evidence type="ECO:0000256" key="1">
    <source>
        <dbReference type="SAM" id="MobiDB-lite"/>
    </source>
</evidence>
<name>A0A9P0D9V4_9CUCU</name>
<dbReference type="AlphaFoldDB" id="A0A9P0D9V4"/>
<dbReference type="EMBL" id="OV651818">
    <property type="protein sequence ID" value="CAH1112497.1"/>
    <property type="molecule type" value="Genomic_DNA"/>
</dbReference>
<evidence type="ECO:0000313" key="2">
    <source>
        <dbReference type="EMBL" id="CAH1112497.1"/>
    </source>
</evidence>
<keyword evidence="3" id="KW-1185">Reference proteome</keyword>
<feature type="region of interest" description="Disordered" evidence="1">
    <location>
        <begin position="136"/>
        <end position="159"/>
    </location>
</feature>
<sequence length="159" mass="18188">MKRFRAKLSVPALQKLFSVFRGVKKLSLDCDRPDAANIIMGLNIRHCRMKRVINRAEEETLSSFLEEEEEGHPCPLRMSDEKIIKSSSMTGVDKVFVSKIRTKCAKEDKNDSYKNTHYRAIAQMNKTVILEDLSLSSSTPSGKEDEFGLQQKNYVQDLE</sequence>
<gene>
    <name evidence="2" type="ORF">PSYICH_LOCUS12872</name>
</gene>
<reference evidence="2" key="1">
    <citation type="submission" date="2022-01" db="EMBL/GenBank/DDBJ databases">
        <authorList>
            <person name="King R."/>
        </authorList>
    </citation>
    <scope>NUCLEOTIDE SEQUENCE</scope>
</reference>
<evidence type="ECO:0000313" key="3">
    <source>
        <dbReference type="Proteomes" id="UP001153636"/>
    </source>
</evidence>
<feature type="compositionally biased region" description="Polar residues" evidence="1">
    <location>
        <begin position="150"/>
        <end position="159"/>
    </location>
</feature>
<accession>A0A9P0D9V4</accession>